<dbReference type="PANTHER" id="PTHR31344:SF0">
    <property type="entry name" value="NUCLEAR PORE COMPLEX PROTEIN NUP205"/>
    <property type="match status" value="1"/>
</dbReference>
<dbReference type="Proteomes" id="UP001217089">
    <property type="component" value="Unassembled WGS sequence"/>
</dbReference>
<gene>
    <name evidence="5" type="ORF">KUTeg_006889</name>
</gene>
<evidence type="ECO:0000256" key="2">
    <source>
        <dbReference type="ARBA" id="ARBA00005892"/>
    </source>
</evidence>
<keyword evidence="3" id="KW-0813">Transport</keyword>
<evidence type="ECO:0008006" key="7">
    <source>
        <dbReference type="Google" id="ProtNLM"/>
    </source>
</evidence>
<comment type="similarity">
    <text evidence="2">Belongs to the NUP186/NUP192/NUP205 family.</text>
</comment>
<proteinExistence type="inferred from homology"/>
<comment type="caution">
    <text evidence="5">The sequence shown here is derived from an EMBL/GenBank/DDBJ whole genome shotgun (WGS) entry which is preliminary data.</text>
</comment>
<evidence type="ECO:0000313" key="5">
    <source>
        <dbReference type="EMBL" id="KAJ8314739.1"/>
    </source>
</evidence>
<name>A0ABQ9FBM9_TEGGR</name>
<evidence type="ECO:0000256" key="4">
    <source>
        <dbReference type="ARBA" id="ARBA00023242"/>
    </source>
</evidence>
<organism evidence="5 6">
    <name type="scientific">Tegillarca granosa</name>
    <name type="common">Malaysian cockle</name>
    <name type="synonym">Anadara granosa</name>
    <dbReference type="NCBI Taxonomy" id="220873"/>
    <lineage>
        <taxon>Eukaryota</taxon>
        <taxon>Metazoa</taxon>
        <taxon>Spiralia</taxon>
        <taxon>Lophotrochozoa</taxon>
        <taxon>Mollusca</taxon>
        <taxon>Bivalvia</taxon>
        <taxon>Autobranchia</taxon>
        <taxon>Pteriomorphia</taxon>
        <taxon>Arcoida</taxon>
        <taxon>Arcoidea</taxon>
        <taxon>Arcidae</taxon>
        <taxon>Tegillarca</taxon>
    </lineage>
</organism>
<dbReference type="PANTHER" id="PTHR31344">
    <property type="entry name" value="NUCLEAR PORE COMPLEX PROTEIN NUP205"/>
    <property type="match status" value="1"/>
</dbReference>
<evidence type="ECO:0000256" key="1">
    <source>
        <dbReference type="ARBA" id="ARBA00004123"/>
    </source>
</evidence>
<keyword evidence="4" id="KW-0539">Nucleus</keyword>
<dbReference type="EMBL" id="JARBDR010000337">
    <property type="protein sequence ID" value="KAJ8314739.1"/>
    <property type="molecule type" value="Genomic_DNA"/>
</dbReference>
<keyword evidence="6" id="KW-1185">Reference proteome</keyword>
<evidence type="ECO:0000313" key="6">
    <source>
        <dbReference type="Proteomes" id="UP001217089"/>
    </source>
</evidence>
<dbReference type="InterPro" id="IPR021827">
    <property type="entry name" value="Nup186/Nup192/Nup205"/>
</dbReference>
<dbReference type="Pfam" id="PF11894">
    <property type="entry name" value="Nup192"/>
    <property type="match status" value="2"/>
</dbReference>
<protein>
    <recommendedName>
        <fullName evidence="7">Nuclear pore complex protein Nup205</fullName>
    </recommendedName>
</protein>
<evidence type="ECO:0000256" key="3">
    <source>
        <dbReference type="ARBA" id="ARBA00022448"/>
    </source>
</evidence>
<comment type="subcellular location">
    <subcellularLocation>
        <location evidence="1">Nucleus</location>
    </subcellularLocation>
</comment>
<reference evidence="5 6" key="1">
    <citation type="submission" date="2022-12" db="EMBL/GenBank/DDBJ databases">
        <title>Chromosome-level genome of Tegillarca granosa.</title>
        <authorList>
            <person name="Kim J."/>
        </authorList>
    </citation>
    <scope>NUCLEOTIDE SEQUENCE [LARGE SCALE GENOMIC DNA]</scope>
    <source>
        <strain evidence="5">Teg-2019</strain>
        <tissue evidence="5">Adductor muscle</tissue>
    </source>
</reference>
<sequence length="1892" mass="214063">MAAGMAVNSEARLWGPFKELEQTVETAIRKKMPDAIHDLEVALKRHKPDFISLLKNPPKNPLYRNAVKKSNKEGLPIQGQQSTQQYSTEFIQEALILSDLFDMSEIAAVELLVMGERKMPEFPGLTRGLVAILLYYDGRKCLVNSLRTLLQSREGRTWTMELTPELTNIITQFTDQLLIKDALVNKILELISSMDMVRELEKLQKDRAIGPPKHKHQVMEFYKFIKIHLAECLFCLASQQPLEKGDTLRLINYLKGDNSCNADGTLDTVSLCLLMTLLYCFDVSVLEQEDKEESVGNLPFLRDETYIPDIHKEIMSEQPWSNQGLKATAQLAWGLALRQLSQFYTPNGVNECCEDDEQLISYALENNVFHFLFHSVVPSQLDDFYLRKVHGLITDFIFFMPLKVKELRNRGEETARIAMSQTQNGLDTMSPSRGFEYLLKLIGELYRQDSLGLSLEYWCPQELPSVQESMYHYKPPQRQVSLNKFVRLAGDLLPPSLYIPYINMLTGLSSNQQSAHHCFDLLKTNGMGSGGPASSVSWNHIFTSLNQYYTSLRREMPTSAETSHVLRAPHSRGITAQEIEGLVAVLKLTKTIAEKNELCRVALCENQQWSAVVLFFGLVTCSVPPILKAELFHILAAFSKTSEIAASLWQTLEASQILPTIPTGSSTPAGGIQVELDEIESRNEEYPMTLGFLNLLNTLTDIPVPAGLGAGFRAPGFDPYLEFIEEGVFLKFASRGYKKPAEKWEIASSALEIMSKLLHDHEIIQEDFVDQLVELQTGGTVIASKSPGHILIIHMLNDSSLLRMILRNLDDIIKQLETYTDIPGKKALEKASLQCLNMIQYTLEKEDRFIDACRETGASIMVSSMDRLLLGINPRSGKADHLVNIAKYITFGSVLPDHALSAMKILYHVCHGAIIQTELVNLFTADESLKLELLHGFVECLEVGDPELPEKMILLNEEKGILGFKTCLHSILELLDRGAGTPSGPECIYDTPLLSELSYKLIYKLSANKDTSAATLRYLRTTRDFLFKHLHHLPFTQQQYGRTVINHQSWLLKTISIELRITSLNRQRSHTQRLMRLLLDDSAEDQTSVLQPIGADDTDTFSVDRFANTSIFNSTALSQSRPLRGKQTRRKLLTLLDSVDFTQQYPRPLALDFFDLSVIENVIKNAETKNKEDVIYCDVKELHRILMSELNNLQGTVMAAQRPRIVEEVESILKNVVLRNQVRQNLYAKQQSFDAWRQVTEVLLTSCPEDYLPKDVKQAILFELLQELLQKVADEDSLTELTAPVAGVILTLVANLRQCFVLEQSSPDDRTSKYLSLHENVATLGQTVAWGQSSGARTLFATSLQLVLKGLIDHVMRSSGGQQRVRANLYGALLYYLQISNKPSTDTPEEDSSHQGVGARLLADTDTEYEQLTKENVSTILSYGDSFMDTVCHDACDGHDVGRMLALSVLDTILSMDKFQQWLNFMSSKGYLQHLIDSVLHDDQQLQRLLSPNPELRVLYIYESKMSLLTRVAECTAGAQLLLQLGLTQRLAACTFFDMRPEMEGIREEQSLIDEEDFIPSSVSRYRHLLFASLKLCLAILTSLGIENMDAGNKILQFIFAHGEVFHSATDTSYSDLDTAGIEFRAQKSRINRQMIALFPKYCLSEKLTKQLKNLESQQIQEERDLKAEITLAYQEIAANVTSYCRTVVSTSEFSKSTISVTQAPNLGVVVYQLRTCASHFMAVYDSYQQHLRKLQTLSDLSTDDIKEFAGVNAAEKITSHQRQHLAKKRLTQIVNYKAKELQHFSYIIENCVFLLWRHLEYYLIHCIPVDQQPSLYQVHVRRQQQMRRLQDLTGAIDAYVSGQEEDYLPELDEINKAVTREMLAKNINKNNDDDDNNIDCKSENGIGAKFN</sequence>
<accession>A0ABQ9FBM9</accession>